<dbReference type="Pfam" id="PF01636">
    <property type="entry name" value="APH"/>
    <property type="match status" value="1"/>
</dbReference>
<dbReference type="EMBL" id="JABXJJ020000012">
    <property type="protein sequence ID" value="MDI5969908.1"/>
    <property type="molecule type" value="Genomic_DNA"/>
</dbReference>
<dbReference type="RefSeq" id="WP_271313042.1">
    <property type="nucleotide sequence ID" value="NZ_JABXJJ020000012.1"/>
</dbReference>
<proteinExistence type="predicted"/>
<name>A0AA90H2R3_9ACTN</name>
<dbReference type="Gene3D" id="3.90.1200.10">
    <property type="match status" value="1"/>
</dbReference>
<organism evidence="2">
    <name type="scientific">Streptantibioticus silvisoli</name>
    <dbReference type="NCBI Taxonomy" id="2705255"/>
    <lineage>
        <taxon>Bacteria</taxon>
        <taxon>Bacillati</taxon>
        <taxon>Actinomycetota</taxon>
        <taxon>Actinomycetes</taxon>
        <taxon>Kitasatosporales</taxon>
        <taxon>Streptomycetaceae</taxon>
        <taxon>Streptantibioticus</taxon>
    </lineage>
</organism>
<dbReference type="InterPro" id="IPR011009">
    <property type="entry name" value="Kinase-like_dom_sf"/>
</dbReference>
<dbReference type="SUPFAM" id="SSF56112">
    <property type="entry name" value="Protein kinase-like (PK-like)"/>
    <property type="match status" value="1"/>
</dbReference>
<accession>A0AA90H2R3</accession>
<feature type="domain" description="Aminoglycoside phosphotransferase" evidence="1">
    <location>
        <begin position="36"/>
        <end position="255"/>
    </location>
</feature>
<dbReference type="AlphaFoldDB" id="A0AA90H2R3"/>
<gene>
    <name evidence="2" type="ORF">POF50_011265</name>
</gene>
<reference evidence="2" key="1">
    <citation type="submission" date="2023-05" db="EMBL/GenBank/DDBJ databases">
        <title>Streptantibioticus silvisoli sp. nov., acidotolerant actinomycetes 1 from pine litter.</title>
        <authorList>
            <person name="Swiecimska M."/>
            <person name="Golinska P."/>
            <person name="Sangal V."/>
            <person name="Wachnowicz B."/>
            <person name="Goodfellow M."/>
        </authorList>
    </citation>
    <scope>NUCLEOTIDE SEQUENCE</scope>
    <source>
        <strain evidence="2">SL13</strain>
    </source>
</reference>
<dbReference type="InterPro" id="IPR002575">
    <property type="entry name" value="Aminoglycoside_PTrfase"/>
</dbReference>
<evidence type="ECO:0000259" key="1">
    <source>
        <dbReference type="Pfam" id="PF01636"/>
    </source>
</evidence>
<protein>
    <submittedName>
        <fullName evidence="2">Phosphotransferase</fullName>
    </submittedName>
</protein>
<sequence length="302" mass="33720">MTAPAPLHGGFAESELHDVLDRACAQAGLDATGAELLRGHTNAVFRLRHHPVVVKIASKGSPTASVERTVALVQWLMDLGFPTVPLHPVQQPVLVDNQHAATFWTYLPQDAAEPITAHDLADPLHTLHALTNPPIRPRELNNIGAIRYSLAAITLLPDDDMQFLSDRADQLEDDLQHVQFAFPDCVVQGDPQHRNALRAGDRTVLCDWDTLAWGAPDWDLVTIEVHCRRFGYAPAHYEDFTAAYGFDIRTSPGYPVLRDIRELRMITTNARKARQTPGTINEVRERIAGLRRGDTNLRWHIL</sequence>
<comment type="caution">
    <text evidence="2">The sequence shown here is derived from an EMBL/GenBank/DDBJ whole genome shotgun (WGS) entry which is preliminary data.</text>
</comment>
<evidence type="ECO:0000313" key="2">
    <source>
        <dbReference type="EMBL" id="MDI5969908.1"/>
    </source>
</evidence>